<comment type="caution">
    <text evidence="1">The sequence shown here is derived from an EMBL/GenBank/DDBJ whole genome shotgun (WGS) entry which is preliminary data.</text>
</comment>
<dbReference type="RefSeq" id="WP_025909457.1">
    <property type="nucleotide sequence ID" value="NZ_KQ758727.1"/>
</dbReference>
<evidence type="ECO:0000313" key="1">
    <source>
        <dbReference type="EMBL" id="KSU86131.1"/>
    </source>
</evidence>
<name>A0A0V8JGF4_9BACI</name>
<evidence type="ECO:0000313" key="2">
    <source>
        <dbReference type="Proteomes" id="UP000053681"/>
    </source>
</evidence>
<dbReference type="EMBL" id="LNQP01000113">
    <property type="protein sequence ID" value="KSU86131.1"/>
    <property type="molecule type" value="Genomic_DNA"/>
</dbReference>
<dbReference type="InterPro" id="IPR046500">
    <property type="entry name" value="DUF6678"/>
</dbReference>
<gene>
    <name evidence="1" type="ORF">AS180_20380</name>
</gene>
<dbReference type="Proteomes" id="UP000053681">
    <property type="component" value="Unassembled WGS sequence"/>
</dbReference>
<sequence>MSSYEYQSVMNNTKWQEIRNAMNDCSINTIWRIQNFKTKYISNWDGDWFYHFKGNYKSIEWLEIKIENLEEKDQLINILRTINVPGEAKGDVIKVYGYVQNSNSVNYL</sequence>
<evidence type="ECO:0008006" key="3">
    <source>
        <dbReference type="Google" id="ProtNLM"/>
    </source>
</evidence>
<accession>A0A0V8JGF4</accession>
<reference evidence="1 2" key="1">
    <citation type="submission" date="2015-11" db="EMBL/GenBank/DDBJ databases">
        <title>Bacillus caseinolyticus sp nov.</title>
        <authorList>
            <person name="Dastager S.G."/>
            <person name="Mawlankar R."/>
        </authorList>
    </citation>
    <scope>NUCLEOTIDE SEQUENCE [LARGE SCALE GENOMIC DNA]</scope>
    <source>
        <strain evidence="1 2">SGD-V-76</strain>
    </source>
</reference>
<dbReference type="Pfam" id="PF20383">
    <property type="entry name" value="DUF6678"/>
    <property type="match status" value="1"/>
</dbReference>
<proteinExistence type="predicted"/>
<organism evidence="1 2">
    <name type="scientific">Priestia veravalensis</name>
    <dbReference type="NCBI Taxonomy" id="1414648"/>
    <lineage>
        <taxon>Bacteria</taxon>
        <taxon>Bacillati</taxon>
        <taxon>Bacillota</taxon>
        <taxon>Bacilli</taxon>
        <taxon>Bacillales</taxon>
        <taxon>Bacillaceae</taxon>
        <taxon>Priestia</taxon>
    </lineage>
</organism>
<dbReference type="AlphaFoldDB" id="A0A0V8JGF4"/>
<protein>
    <recommendedName>
        <fullName evidence="3">Replication protein</fullName>
    </recommendedName>
</protein>
<keyword evidence="2" id="KW-1185">Reference proteome</keyword>